<dbReference type="Proteomes" id="UP001293254">
    <property type="component" value="Unassembled WGS sequence"/>
</dbReference>
<dbReference type="EMBL" id="JACGWO010000010">
    <property type="protein sequence ID" value="KAK4416815.1"/>
    <property type="molecule type" value="Genomic_DNA"/>
</dbReference>
<evidence type="ECO:0000256" key="1">
    <source>
        <dbReference type="SAM" id="MobiDB-lite"/>
    </source>
</evidence>
<feature type="region of interest" description="Disordered" evidence="1">
    <location>
        <begin position="166"/>
        <end position="185"/>
    </location>
</feature>
<reference evidence="2" key="2">
    <citation type="journal article" date="2024" name="Plant">
        <title>Genomic evolution and insights into agronomic trait innovations of Sesamum species.</title>
        <authorList>
            <person name="Miao H."/>
            <person name="Wang L."/>
            <person name="Qu L."/>
            <person name="Liu H."/>
            <person name="Sun Y."/>
            <person name="Le M."/>
            <person name="Wang Q."/>
            <person name="Wei S."/>
            <person name="Zheng Y."/>
            <person name="Lin W."/>
            <person name="Duan Y."/>
            <person name="Cao H."/>
            <person name="Xiong S."/>
            <person name="Wang X."/>
            <person name="Wei L."/>
            <person name="Li C."/>
            <person name="Ma Q."/>
            <person name="Ju M."/>
            <person name="Zhao R."/>
            <person name="Li G."/>
            <person name="Mu C."/>
            <person name="Tian Q."/>
            <person name="Mei H."/>
            <person name="Zhang T."/>
            <person name="Gao T."/>
            <person name="Zhang H."/>
        </authorList>
    </citation>
    <scope>NUCLEOTIDE SEQUENCE</scope>
    <source>
        <strain evidence="2">3651</strain>
    </source>
</reference>
<name>A0AAE1XRU1_9LAMI</name>
<evidence type="ECO:0000313" key="2">
    <source>
        <dbReference type="EMBL" id="KAK4416815.1"/>
    </source>
</evidence>
<feature type="compositionally biased region" description="Basic and acidic residues" evidence="1">
    <location>
        <begin position="174"/>
        <end position="185"/>
    </location>
</feature>
<accession>A0AAE1XRU1</accession>
<comment type="caution">
    <text evidence="2">The sequence shown here is derived from an EMBL/GenBank/DDBJ whole genome shotgun (WGS) entry which is preliminary data.</text>
</comment>
<evidence type="ECO:0000313" key="3">
    <source>
        <dbReference type="Proteomes" id="UP001293254"/>
    </source>
</evidence>
<gene>
    <name evidence="2" type="ORF">Salat_2507000</name>
</gene>
<reference evidence="2" key="1">
    <citation type="submission" date="2020-06" db="EMBL/GenBank/DDBJ databases">
        <authorList>
            <person name="Li T."/>
            <person name="Hu X."/>
            <person name="Zhang T."/>
            <person name="Song X."/>
            <person name="Zhang H."/>
            <person name="Dai N."/>
            <person name="Sheng W."/>
            <person name="Hou X."/>
            <person name="Wei L."/>
        </authorList>
    </citation>
    <scope>NUCLEOTIDE SEQUENCE</scope>
    <source>
        <strain evidence="2">3651</strain>
        <tissue evidence="2">Leaf</tissue>
    </source>
</reference>
<protein>
    <submittedName>
        <fullName evidence="2">Uncharacterized protein</fullName>
    </submittedName>
</protein>
<dbReference type="AlphaFoldDB" id="A0AAE1XRU1"/>
<organism evidence="2 3">
    <name type="scientific">Sesamum alatum</name>
    <dbReference type="NCBI Taxonomy" id="300844"/>
    <lineage>
        <taxon>Eukaryota</taxon>
        <taxon>Viridiplantae</taxon>
        <taxon>Streptophyta</taxon>
        <taxon>Embryophyta</taxon>
        <taxon>Tracheophyta</taxon>
        <taxon>Spermatophyta</taxon>
        <taxon>Magnoliopsida</taxon>
        <taxon>eudicotyledons</taxon>
        <taxon>Gunneridae</taxon>
        <taxon>Pentapetalae</taxon>
        <taxon>asterids</taxon>
        <taxon>lamiids</taxon>
        <taxon>Lamiales</taxon>
        <taxon>Pedaliaceae</taxon>
        <taxon>Sesamum</taxon>
    </lineage>
</organism>
<keyword evidence="3" id="KW-1185">Reference proteome</keyword>
<proteinExistence type="predicted"/>
<sequence>MAAQAAMMANEGQQRQTKLLVMARAAIITSASELLSVPPTPHIEPFPPTNPPNQEDIHSHPLDTLSLSIQPPSTFVEAVVGKPKDPDVETESIALQRCPWPKPRSKGSLRDKSRLEGSFVRSPKNHGWKNVLFFKVVAPIKWNNLARISTRLRMILSMNTSIKRLHQGKHSRRERFEMGETEDSR</sequence>